<gene>
    <name evidence="2" type="ORF">GQ55_2G114100</name>
</gene>
<evidence type="ECO:0000256" key="1">
    <source>
        <dbReference type="SAM" id="MobiDB-lite"/>
    </source>
</evidence>
<sequence>MRHPAHPMGGGSAGGGKLFRRGLFAKVTQHPAVPTGGVSSEGPPARWEGGTFRRGASRPPNGREVPARGNPPFQRAGCLPPLFKPPPTP</sequence>
<keyword evidence="3" id="KW-1185">Reference proteome</keyword>
<name>A0A2T7ENU8_9POAL</name>
<evidence type="ECO:0000313" key="2">
    <source>
        <dbReference type="EMBL" id="PUZ69501.1"/>
    </source>
</evidence>
<feature type="compositionally biased region" description="Gly residues" evidence="1">
    <location>
        <begin position="8"/>
        <end position="17"/>
    </location>
</feature>
<proteinExistence type="predicted"/>
<accession>A0A2T7ENU8</accession>
<dbReference type="Proteomes" id="UP000244336">
    <property type="component" value="Chromosome 2"/>
</dbReference>
<dbReference type="EMBL" id="CM009750">
    <property type="protein sequence ID" value="PUZ69501.1"/>
    <property type="molecule type" value="Genomic_DNA"/>
</dbReference>
<dbReference type="AlphaFoldDB" id="A0A2T7ENU8"/>
<feature type="region of interest" description="Disordered" evidence="1">
    <location>
        <begin position="1"/>
        <end position="89"/>
    </location>
</feature>
<dbReference type="Gramene" id="PUZ69501">
    <property type="protein sequence ID" value="PUZ69501"/>
    <property type="gene ID" value="GQ55_2G114100"/>
</dbReference>
<evidence type="ECO:0000313" key="3">
    <source>
        <dbReference type="Proteomes" id="UP000244336"/>
    </source>
</evidence>
<reference evidence="2 3" key="1">
    <citation type="submission" date="2018-04" db="EMBL/GenBank/DDBJ databases">
        <title>WGS assembly of Panicum hallii var. hallii HAL2.</title>
        <authorList>
            <person name="Lovell J."/>
            <person name="Jenkins J."/>
            <person name="Lowry D."/>
            <person name="Mamidi S."/>
            <person name="Sreedasyam A."/>
            <person name="Weng X."/>
            <person name="Barry K."/>
            <person name="Bonette J."/>
            <person name="Campitelli B."/>
            <person name="Daum C."/>
            <person name="Gordon S."/>
            <person name="Gould B."/>
            <person name="Lipzen A."/>
            <person name="MacQueen A."/>
            <person name="Palacio-Mejia J."/>
            <person name="Plott C."/>
            <person name="Shakirov E."/>
            <person name="Shu S."/>
            <person name="Yoshinaga Y."/>
            <person name="Zane M."/>
            <person name="Rokhsar D."/>
            <person name="Grimwood J."/>
            <person name="Schmutz J."/>
            <person name="Juenger T."/>
        </authorList>
    </citation>
    <scope>NUCLEOTIDE SEQUENCE [LARGE SCALE GENOMIC DNA]</scope>
    <source>
        <strain evidence="3">cv. HAL2</strain>
    </source>
</reference>
<organism evidence="2 3">
    <name type="scientific">Panicum hallii var. hallii</name>
    <dbReference type="NCBI Taxonomy" id="1504633"/>
    <lineage>
        <taxon>Eukaryota</taxon>
        <taxon>Viridiplantae</taxon>
        <taxon>Streptophyta</taxon>
        <taxon>Embryophyta</taxon>
        <taxon>Tracheophyta</taxon>
        <taxon>Spermatophyta</taxon>
        <taxon>Magnoliopsida</taxon>
        <taxon>Liliopsida</taxon>
        <taxon>Poales</taxon>
        <taxon>Poaceae</taxon>
        <taxon>PACMAD clade</taxon>
        <taxon>Panicoideae</taxon>
        <taxon>Panicodae</taxon>
        <taxon>Paniceae</taxon>
        <taxon>Panicinae</taxon>
        <taxon>Panicum</taxon>
        <taxon>Panicum sect. Panicum</taxon>
    </lineage>
</organism>
<protein>
    <submittedName>
        <fullName evidence="2">Uncharacterized protein</fullName>
    </submittedName>
</protein>